<dbReference type="RefSeq" id="WP_080826459.1">
    <property type="nucleotide sequence ID" value="NZ_CP043002.1"/>
</dbReference>
<dbReference type="SUPFAM" id="SSF103084">
    <property type="entry name" value="Holliday junction resolvase RusA"/>
    <property type="match status" value="1"/>
</dbReference>
<dbReference type="EMBL" id="WDWL01000011">
    <property type="protein sequence ID" value="KAB7071880.1"/>
    <property type="molecule type" value="Genomic_DNA"/>
</dbReference>
<evidence type="ECO:0000313" key="3">
    <source>
        <dbReference type="Proteomes" id="UP000432196"/>
    </source>
</evidence>
<evidence type="ECO:0000313" key="2">
    <source>
        <dbReference type="EMBL" id="KAB7071880.1"/>
    </source>
</evidence>
<name>A0A1V8RFP1_BIFLN</name>
<dbReference type="GO" id="GO:0006310">
    <property type="term" value="P:DNA recombination"/>
    <property type="evidence" value="ECO:0007669"/>
    <property type="project" value="InterPro"/>
</dbReference>
<dbReference type="EMBL" id="WDWU01000012">
    <property type="protein sequence ID" value="KAB7056521.1"/>
    <property type="molecule type" value="Genomic_DNA"/>
</dbReference>
<sequence length="141" mass="16179">MNTTHVIVVEIPKPLWKNDNGSHGNWYAHNRLMQTLKRLGWAEAADWRNRHDGVSFEHCRLDVYVQYPPNGRSRADPSNADNVGKPIIDGFTKAGLWPDDNWRHVEGPFYRMSPTIAPKGLHRLEFHITETTEGDDKHGQA</sequence>
<dbReference type="AlphaFoldDB" id="A0A1V8RFP1"/>
<organism evidence="2 3">
    <name type="scientific">Bifidobacterium longum</name>
    <dbReference type="NCBI Taxonomy" id="216816"/>
    <lineage>
        <taxon>Bacteria</taxon>
        <taxon>Bacillati</taxon>
        <taxon>Actinomycetota</taxon>
        <taxon>Actinomycetes</taxon>
        <taxon>Bifidobacteriales</taxon>
        <taxon>Bifidobacteriaceae</taxon>
        <taxon>Bifidobacterium</taxon>
    </lineage>
</organism>
<dbReference type="InterPro" id="IPR036614">
    <property type="entry name" value="RusA-like_sf"/>
</dbReference>
<proteinExistence type="predicted"/>
<evidence type="ECO:0000313" key="1">
    <source>
        <dbReference type="EMBL" id="KAB7056521.1"/>
    </source>
</evidence>
<protein>
    <submittedName>
        <fullName evidence="2">Uncharacterized protein</fullName>
    </submittedName>
</protein>
<dbReference type="Proteomes" id="UP000432196">
    <property type="component" value="Unassembled WGS sequence"/>
</dbReference>
<reference evidence="3 4" key="1">
    <citation type="journal article" date="2019" name="Nat. Med.">
        <title>A library of human gut bacterial isolates paired with longitudinal multiomics data enables mechanistic microbiome research.</title>
        <authorList>
            <person name="Poyet M."/>
            <person name="Groussin M."/>
            <person name="Gibbons S.M."/>
            <person name="Avila-Pacheco J."/>
            <person name="Jiang X."/>
            <person name="Kearney S.M."/>
            <person name="Perrotta A.R."/>
            <person name="Berdy B."/>
            <person name="Zhao S."/>
            <person name="Lieberman T.D."/>
            <person name="Swanson P.K."/>
            <person name="Smith M."/>
            <person name="Roesemann S."/>
            <person name="Alexander J.E."/>
            <person name="Rich S.A."/>
            <person name="Livny J."/>
            <person name="Vlamakis H."/>
            <person name="Clish C."/>
            <person name="Bullock K."/>
            <person name="Deik A."/>
            <person name="Scott J."/>
            <person name="Pierce K.A."/>
            <person name="Xavier R.J."/>
            <person name="Alm E.J."/>
        </authorList>
    </citation>
    <scope>NUCLEOTIDE SEQUENCE [LARGE SCALE GENOMIC DNA]</scope>
    <source>
        <strain evidence="2 3">BIOML-A201</strain>
        <strain evidence="1 4">BIOML-A210</strain>
    </source>
</reference>
<comment type="caution">
    <text evidence="2">The sequence shown here is derived from an EMBL/GenBank/DDBJ whole genome shotgun (WGS) entry which is preliminary data.</text>
</comment>
<gene>
    <name evidence="2" type="ORF">GBI83_08550</name>
    <name evidence="1" type="ORF">GBI87_08650</name>
</gene>
<dbReference type="GO" id="GO:0006281">
    <property type="term" value="P:DNA repair"/>
    <property type="evidence" value="ECO:0007669"/>
    <property type="project" value="InterPro"/>
</dbReference>
<evidence type="ECO:0000313" key="4">
    <source>
        <dbReference type="Proteomes" id="UP000467387"/>
    </source>
</evidence>
<dbReference type="Proteomes" id="UP000467387">
    <property type="component" value="Unassembled WGS sequence"/>
</dbReference>
<dbReference type="Gene3D" id="3.30.1330.70">
    <property type="entry name" value="Holliday junction resolvase RusA"/>
    <property type="match status" value="1"/>
</dbReference>
<dbReference type="GO" id="GO:0000287">
    <property type="term" value="F:magnesium ion binding"/>
    <property type="evidence" value="ECO:0007669"/>
    <property type="project" value="InterPro"/>
</dbReference>
<accession>A0A1V8RFP1</accession>